<dbReference type="Proteomes" id="UP000011885">
    <property type="component" value="Unassembled WGS sequence"/>
</dbReference>
<proteinExistence type="predicted"/>
<dbReference type="PATRIC" id="fig|1263870.3.peg.2416"/>
<gene>
    <name evidence="1" type="ORF">RSSM_02270</name>
</gene>
<evidence type="ECO:0000313" key="2">
    <source>
        <dbReference type="Proteomes" id="UP000011885"/>
    </source>
</evidence>
<organism evidence="1 2">
    <name type="scientific">Rhodopirellula sallentina SM41</name>
    <dbReference type="NCBI Taxonomy" id="1263870"/>
    <lineage>
        <taxon>Bacteria</taxon>
        <taxon>Pseudomonadati</taxon>
        <taxon>Planctomycetota</taxon>
        <taxon>Planctomycetia</taxon>
        <taxon>Pirellulales</taxon>
        <taxon>Pirellulaceae</taxon>
        <taxon>Rhodopirellula</taxon>
    </lineage>
</organism>
<accession>M5U4D0</accession>
<protein>
    <submittedName>
        <fullName evidence="1">Uncharacterized protein</fullName>
    </submittedName>
</protein>
<dbReference type="AlphaFoldDB" id="M5U4D0"/>
<evidence type="ECO:0000313" key="1">
    <source>
        <dbReference type="EMBL" id="EMI56312.1"/>
    </source>
</evidence>
<name>M5U4D0_9BACT</name>
<comment type="caution">
    <text evidence="1">The sequence shown here is derived from an EMBL/GenBank/DDBJ whole genome shotgun (WGS) entry which is preliminary data.</text>
</comment>
<keyword evidence="2" id="KW-1185">Reference proteome</keyword>
<reference evidence="1 2" key="1">
    <citation type="journal article" date="2013" name="Mar. Genomics">
        <title>Expression of sulfatases in Rhodopirellula baltica and the diversity of sulfatases in the genus Rhodopirellula.</title>
        <authorList>
            <person name="Wegner C.E."/>
            <person name="Richter-Heitmann T."/>
            <person name="Klindworth A."/>
            <person name="Klockow C."/>
            <person name="Richter M."/>
            <person name="Achstetter T."/>
            <person name="Glockner F.O."/>
            <person name="Harder J."/>
        </authorList>
    </citation>
    <scope>NUCLEOTIDE SEQUENCE [LARGE SCALE GENOMIC DNA]</scope>
    <source>
        <strain evidence="1 2">SM41</strain>
    </source>
</reference>
<dbReference type="EMBL" id="ANOH01000156">
    <property type="protein sequence ID" value="EMI56312.1"/>
    <property type="molecule type" value="Genomic_DNA"/>
</dbReference>
<sequence>MPQLPNDVNDGDAILESIVRVTLNAFLFSLGRDRFPNATSFISPRV</sequence>